<sequence>MQYPPPGFKPMERSVRLGSGDERWETSKAALMSWGVQRGAGLKVTHVDLGTGEQYAGIRYSEDGTPVGMREAGGAEAVYNDEGEPLISNGMSAVLKTKVGPITVDAPVRVVYVIDDPKRVGFAYGTLQGHPQSGEEAFILEHRDDDSVWLTVRSFSRASSFGWRLLTPVASSVRKDITAKYLRALHPINAA</sequence>
<keyword evidence="3" id="KW-1185">Reference proteome</keyword>
<reference evidence="2 3" key="1">
    <citation type="submission" date="2018-09" db="EMBL/GenBank/DDBJ databases">
        <title>Genome sequencing of strain 2DFW10M-5.</title>
        <authorList>
            <person name="Heo J."/>
            <person name="Kim S.-J."/>
            <person name="Kwon S.-W."/>
        </authorList>
    </citation>
    <scope>NUCLEOTIDE SEQUENCE [LARGE SCALE GENOMIC DNA]</scope>
    <source>
        <strain evidence="2 3">2DFW10M-5</strain>
    </source>
</reference>
<name>A0A387BS35_9MICO</name>
<dbReference type="KEGG" id="gry:D7I44_17300"/>
<dbReference type="Pfam" id="PF09348">
    <property type="entry name" value="DUF1990"/>
    <property type="match status" value="2"/>
</dbReference>
<evidence type="ECO:0000259" key="1">
    <source>
        <dbReference type="Pfam" id="PF09348"/>
    </source>
</evidence>
<dbReference type="EMBL" id="CP032624">
    <property type="protein sequence ID" value="AYG05518.1"/>
    <property type="molecule type" value="Genomic_DNA"/>
</dbReference>
<feature type="domain" description="DUF1990" evidence="1">
    <location>
        <begin position="4"/>
        <end position="47"/>
    </location>
</feature>
<gene>
    <name evidence="2" type="ORF">D7I44_17300</name>
</gene>
<feature type="domain" description="DUF1990" evidence="1">
    <location>
        <begin position="85"/>
        <end position="184"/>
    </location>
</feature>
<proteinExistence type="predicted"/>
<protein>
    <submittedName>
        <fullName evidence="2">DUF1990 domain-containing protein</fullName>
    </submittedName>
</protein>
<evidence type="ECO:0000313" key="3">
    <source>
        <dbReference type="Proteomes" id="UP000275069"/>
    </source>
</evidence>
<dbReference type="PANTHER" id="PTHR34202:SF1">
    <property type="entry name" value="UPF0548 PROTEIN"/>
    <property type="match status" value="1"/>
</dbReference>
<dbReference type="OrthoDB" id="120660at2"/>
<dbReference type="Proteomes" id="UP000275069">
    <property type="component" value="Chromosome"/>
</dbReference>
<dbReference type="PIRSF" id="PIRSF010260">
    <property type="entry name" value="UCP010260"/>
    <property type="match status" value="1"/>
</dbReference>
<organism evidence="2 3">
    <name type="scientific">Gryllotalpicola protaetiae</name>
    <dbReference type="NCBI Taxonomy" id="2419771"/>
    <lineage>
        <taxon>Bacteria</taxon>
        <taxon>Bacillati</taxon>
        <taxon>Actinomycetota</taxon>
        <taxon>Actinomycetes</taxon>
        <taxon>Micrococcales</taxon>
        <taxon>Microbacteriaceae</taxon>
        <taxon>Gryllotalpicola</taxon>
    </lineage>
</organism>
<evidence type="ECO:0000313" key="2">
    <source>
        <dbReference type="EMBL" id="AYG05518.1"/>
    </source>
</evidence>
<dbReference type="PANTHER" id="PTHR34202">
    <property type="entry name" value="UPF0548 PROTEIN"/>
    <property type="match status" value="1"/>
</dbReference>
<dbReference type="AlphaFoldDB" id="A0A387BS35"/>
<accession>A0A387BS35</accession>
<dbReference type="InterPro" id="IPR014457">
    <property type="entry name" value="UCP010260"/>
</dbReference>
<dbReference type="InterPro" id="IPR018960">
    <property type="entry name" value="DUF1990"/>
</dbReference>